<accession>A0A1H8PCZ3</accession>
<feature type="domain" description="BON" evidence="2">
    <location>
        <begin position="76"/>
        <end position="144"/>
    </location>
</feature>
<dbReference type="InterPro" id="IPR051686">
    <property type="entry name" value="Lipoprotein_DolP"/>
</dbReference>
<dbReference type="Proteomes" id="UP000199615">
    <property type="component" value="Unassembled WGS sequence"/>
</dbReference>
<dbReference type="Pfam" id="PF04972">
    <property type="entry name" value="BON"/>
    <property type="match status" value="3"/>
</dbReference>
<reference evidence="4" key="1">
    <citation type="submission" date="2016-10" db="EMBL/GenBank/DDBJ databases">
        <authorList>
            <person name="Varghese N."/>
            <person name="Submissions S."/>
        </authorList>
    </citation>
    <scope>NUCLEOTIDE SEQUENCE [LARGE SCALE GENOMIC DNA]</scope>
    <source>
        <strain evidence="4">DSM 123</strain>
    </source>
</reference>
<keyword evidence="4" id="KW-1185">Reference proteome</keyword>
<protein>
    <submittedName>
        <fullName evidence="3">Osmotically-inducible protein OsmY, contains BON domain</fullName>
    </submittedName>
</protein>
<keyword evidence="1" id="KW-0732">Signal</keyword>
<dbReference type="RefSeq" id="WP_011501912.1">
    <property type="nucleotide sequence ID" value="NZ_FODT01000002.1"/>
</dbReference>
<sequence length="216" mass="23797">MSESQLRQDILDEFEFDPSFNSGHINVTVEGDVVILTGHVISYAEKLAAIAATRRVKGVHAISEHIDVCYPFTKTADDQIAQRASDILDWNILVPANSIEVQVEDGWLTLSGTVDWYYERAAAEDDVRKLAGVVGVTNDIVINNPLGDHSCIRSKLESALERHAEIASKGIRVTVKNGNMVVLEGRVDTWDERRAVQNAAWSTPGVAAVDDRLMIN</sequence>
<organism evidence="3 4">
    <name type="scientific">Rhodopseudomonas pseudopalustris</name>
    <dbReference type="NCBI Taxonomy" id="1513892"/>
    <lineage>
        <taxon>Bacteria</taxon>
        <taxon>Pseudomonadati</taxon>
        <taxon>Pseudomonadota</taxon>
        <taxon>Alphaproteobacteria</taxon>
        <taxon>Hyphomicrobiales</taxon>
        <taxon>Nitrobacteraceae</taxon>
        <taxon>Rhodopseudomonas</taxon>
    </lineage>
</organism>
<dbReference type="InterPro" id="IPR007055">
    <property type="entry name" value="BON_dom"/>
</dbReference>
<gene>
    <name evidence="3" type="ORF">SAMN05444123_102503</name>
</gene>
<dbReference type="PANTHER" id="PTHR34606">
    <property type="entry name" value="BON DOMAIN-CONTAINING PROTEIN"/>
    <property type="match status" value="1"/>
</dbReference>
<dbReference type="SMART" id="SM00749">
    <property type="entry name" value="BON"/>
    <property type="match status" value="3"/>
</dbReference>
<dbReference type="PANTHER" id="PTHR34606:SF4">
    <property type="entry name" value="OUTER MEMBRANE LIPOPROTEIN DOLP"/>
    <property type="match status" value="1"/>
</dbReference>
<evidence type="ECO:0000256" key="1">
    <source>
        <dbReference type="ARBA" id="ARBA00022729"/>
    </source>
</evidence>
<feature type="domain" description="BON" evidence="2">
    <location>
        <begin position="148"/>
        <end position="216"/>
    </location>
</feature>
<dbReference type="EMBL" id="FODT01000002">
    <property type="protein sequence ID" value="SEO39696.1"/>
    <property type="molecule type" value="Genomic_DNA"/>
</dbReference>
<dbReference type="InterPro" id="IPR014004">
    <property type="entry name" value="Transpt-assoc_nodulatn_dom_bac"/>
</dbReference>
<dbReference type="AlphaFoldDB" id="A0A1H8PCZ3"/>
<evidence type="ECO:0000313" key="4">
    <source>
        <dbReference type="Proteomes" id="UP000199615"/>
    </source>
</evidence>
<evidence type="ECO:0000313" key="3">
    <source>
        <dbReference type="EMBL" id="SEO39696.1"/>
    </source>
</evidence>
<name>A0A1H8PCZ3_9BRAD</name>
<dbReference type="Gene3D" id="3.30.1340.30">
    <property type="match status" value="3"/>
</dbReference>
<evidence type="ECO:0000259" key="2">
    <source>
        <dbReference type="PROSITE" id="PS50914"/>
    </source>
</evidence>
<proteinExistence type="predicted"/>
<dbReference type="OrthoDB" id="870892at2"/>
<feature type="domain" description="BON" evidence="2">
    <location>
        <begin position="2"/>
        <end position="70"/>
    </location>
</feature>
<dbReference type="PROSITE" id="PS50914">
    <property type="entry name" value="BON"/>
    <property type="match status" value="3"/>
</dbReference>